<dbReference type="Proteomes" id="UP000054166">
    <property type="component" value="Unassembled WGS sequence"/>
</dbReference>
<gene>
    <name evidence="2" type="ORF">PILCRDRAFT_815892</name>
</gene>
<dbReference type="InterPro" id="IPR001810">
    <property type="entry name" value="F-box_dom"/>
</dbReference>
<dbReference type="InterPro" id="IPR036047">
    <property type="entry name" value="F-box-like_dom_sf"/>
</dbReference>
<dbReference type="EMBL" id="KN832981">
    <property type="protein sequence ID" value="KIM86650.1"/>
    <property type="molecule type" value="Genomic_DNA"/>
</dbReference>
<proteinExistence type="predicted"/>
<protein>
    <recommendedName>
        <fullName evidence="1">F-box domain-containing protein</fullName>
    </recommendedName>
</protein>
<reference evidence="3" key="2">
    <citation type="submission" date="2015-01" db="EMBL/GenBank/DDBJ databases">
        <title>Evolutionary Origins and Diversification of the Mycorrhizal Mutualists.</title>
        <authorList>
            <consortium name="DOE Joint Genome Institute"/>
            <consortium name="Mycorrhizal Genomics Consortium"/>
            <person name="Kohler A."/>
            <person name="Kuo A."/>
            <person name="Nagy L.G."/>
            <person name="Floudas D."/>
            <person name="Copeland A."/>
            <person name="Barry K.W."/>
            <person name="Cichocki N."/>
            <person name="Veneault-Fourrey C."/>
            <person name="LaButti K."/>
            <person name="Lindquist E.A."/>
            <person name="Lipzen A."/>
            <person name="Lundell T."/>
            <person name="Morin E."/>
            <person name="Murat C."/>
            <person name="Riley R."/>
            <person name="Ohm R."/>
            <person name="Sun H."/>
            <person name="Tunlid A."/>
            <person name="Henrissat B."/>
            <person name="Grigoriev I.V."/>
            <person name="Hibbett D.S."/>
            <person name="Martin F."/>
        </authorList>
    </citation>
    <scope>NUCLEOTIDE SEQUENCE [LARGE SCALE GENOMIC DNA]</scope>
    <source>
        <strain evidence="3">F 1598</strain>
    </source>
</reference>
<evidence type="ECO:0000313" key="3">
    <source>
        <dbReference type="Proteomes" id="UP000054166"/>
    </source>
</evidence>
<feature type="domain" description="F-box" evidence="1">
    <location>
        <begin position="3"/>
        <end position="51"/>
    </location>
</feature>
<dbReference type="InParanoid" id="A0A0C3FRU0"/>
<dbReference type="OrthoDB" id="3256413at2759"/>
<sequence>MGTLRVIDLPPELICRIMAHIDVRDLYHCTLTCMLLRQIVKGSVELQFDMQLGINRLIYTKPLGSEPPLSTRLELLRRRQIAWNFLQWKEKFTVRCPLGDSTLYEYLGGVYSQWGYDSLSFVSLQPRLDQEKAVWWTHCVPFEVIDYTSDPTQDLLVIITDSPLGSEYVYTAHIQSMATNEMHPKAAAPTHQSLASTQVDYTFEPSWAIISVQIAGDFVAIMVRECEGLACTYIEIWNWTQADLPHKCELIETTSVDDIHFLSLTTLLVTSARGGFVGIYNFDDPAVSDRGIIAKGKFGLPDLVAGRQYTTLYVSSYPLVTESHVRHHNTTLEEPLFKFSSEDRICTISIPSYETATPLVRIRLFIHLRVFFGLDPRVCTFLKEHQGSLVPWEVWGPRNTRWCLKNWKSYAYASYGLKSIDAFPGPSDSTNDLPPRFTRCRLRLRDFNPFATSGPEPLGDVSLEEWRKGRIIREPLCIPAGTFFAKDVVSYLPYREVITEEFFDLMEAIIDDNQIILKEVMLFCPDFSCNSRDFDHQRDVGNGDKLTVLRF</sequence>
<dbReference type="Pfam" id="PF12937">
    <property type="entry name" value="F-box-like"/>
    <property type="match status" value="1"/>
</dbReference>
<accession>A0A0C3FRU0</accession>
<keyword evidence="3" id="KW-1185">Reference proteome</keyword>
<dbReference type="HOGENOM" id="CLU_007279_2_0_1"/>
<dbReference type="PROSITE" id="PS50181">
    <property type="entry name" value="FBOX"/>
    <property type="match status" value="1"/>
</dbReference>
<reference evidence="2 3" key="1">
    <citation type="submission" date="2014-04" db="EMBL/GenBank/DDBJ databases">
        <authorList>
            <consortium name="DOE Joint Genome Institute"/>
            <person name="Kuo A."/>
            <person name="Tarkka M."/>
            <person name="Buscot F."/>
            <person name="Kohler A."/>
            <person name="Nagy L.G."/>
            <person name="Floudas D."/>
            <person name="Copeland A."/>
            <person name="Barry K.W."/>
            <person name="Cichocki N."/>
            <person name="Veneault-Fourrey C."/>
            <person name="LaButti K."/>
            <person name="Lindquist E.A."/>
            <person name="Lipzen A."/>
            <person name="Lundell T."/>
            <person name="Morin E."/>
            <person name="Murat C."/>
            <person name="Sun H."/>
            <person name="Tunlid A."/>
            <person name="Henrissat B."/>
            <person name="Grigoriev I.V."/>
            <person name="Hibbett D.S."/>
            <person name="Martin F."/>
            <person name="Nordberg H.P."/>
            <person name="Cantor M.N."/>
            <person name="Hua S.X."/>
        </authorList>
    </citation>
    <scope>NUCLEOTIDE SEQUENCE [LARGE SCALE GENOMIC DNA]</scope>
    <source>
        <strain evidence="2 3">F 1598</strain>
    </source>
</reference>
<dbReference type="STRING" id="765440.A0A0C3FRU0"/>
<name>A0A0C3FRU0_PILCF</name>
<dbReference type="CDD" id="cd09917">
    <property type="entry name" value="F-box_SF"/>
    <property type="match status" value="1"/>
</dbReference>
<evidence type="ECO:0000313" key="2">
    <source>
        <dbReference type="EMBL" id="KIM86650.1"/>
    </source>
</evidence>
<evidence type="ECO:0000259" key="1">
    <source>
        <dbReference type="PROSITE" id="PS50181"/>
    </source>
</evidence>
<organism evidence="2 3">
    <name type="scientific">Piloderma croceum (strain F 1598)</name>
    <dbReference type="NCBI Taxonomy" id="765440"/>
    <lineage>
        <taxon>Eukaryota</taxon>
        <taxon>Fungi</taxon>
        <taxon>Dikarya</taxon>
        <taxon>Basidiomycota</taxon>
        <taxon>Agaricomycotina</taxon>
        <taxon>Agaricomycetes</taxon>
        <taxon>Agaricomycetidae</taxon>
        <taxon>Atheliales</taxon>
        <taxon>Atheliaceae</taxon>
        <taxon>Piloderma</taxon>
    </lineage>
</organism>
<dbReference type="AlphaFoldDB" id="A0A0C3FRU0"/>
<dbReference type="SUPFAM" id="SSF81383">
    <property type="entry name" value="F-box domain"/>
    <property type="match status" value="1"/>
</dbReference>